<accession>A0A0G1NJX3</accession>
<gene>
    <name evidence="1" type="ORF">UX33_C0043G0005</name>
</gene>
<dbReference type="AlphaFoldDB" id="A0A0G1NJX3"/>
<name>A0A0G1NJX3_9BACT</name>
<organism evidence="1 2">
    <name type="scientific">Candidatus Azambacteria bacterium GW2011_GWC1_46_13</name>
    <dbReference type="NCBI Taxonomy" id="1618619"/>
    <lineage>
        <taxon>Bacteria</taxon>
        <taxon>Candidatus Azamiibacteriota</taxon>
    </lineage>
</organism>
<comment type="caution">
    <text evidence="1">The sequence shown here is derived from an EMBL/GenBank/DDBJ whole genome shotgun (WGS) entry which is preliminary data.</text>
</comment>
<dbReference type="EMBL" id="LCLU01000043">
    <property type="protein sequence ID" value="KKU20622.1"/>
    <property type="molecule type" value="Genomic_DNA"/>
</dbReference>
<evidence type="ECO:0000313" key="1">
    <source>
        <dbReference type="EMBL" id="KKU20622.1"/>
    </source>
</evidence>
<proteinExistence type="predicted"/>
<reference evidence="1 2" key="1">
    <citation type="journal article" date="2015" name="Nature">
        <title>rRNA introns, odd ribosomes, and small enigmatic genomes across a large radiation of phyla.</title>
        <authorList>
            <person name="Brown C.T."/>
            <person name="Hug L.A."/>
            <person name="Thomas B.C."/>
            <person name="Sharon I."/>
            <person name="Castelle C.J."/>
            <person name="Singh A."/>
            <person name="Wilkins M.J."/>
            <person name="Williams K.H."/>
            <person name="Banfield J.F."/>
        </authorList>
    </citation>
    <scope>NUCLEOTIDE SEQUENCE [LARGE SCALE GENOMIC DNA]</scope>
</reference>
<evidence type="ECO:0000313" key="2">
    <source>
        <dbReference type="Proteomes" id="UP000034569"/>
    </source>
</evidence>
<dbReference type="Proteomes" id="UP000034569">
    <property type="component" value="Unassembled WGS sequence"/>
</dbReference>
<protein>
    <submittedName>
        <fullName evidence="1">Uncharacterized protein</fullName>
    </submittedName>
</protein>
<sequence>MSWGVRVNFGILAKKKERFRVTLSTFGLLRAEEGAEKIVD</sequence>